<reference evidence="1 2" key="1">
    <citation type="submission" date="2020-08" db="EMBL/GenBank/DDBJ databases">
        <title>Genomic Encyclopedia of Type Strains, Phase IV (KMG-V): Genome sequencing to study the core and pangenomes of soil and plant-associated prokaryotes.</title>
        <authorList>
            <person name="Whitman W."/>
        </authorList>
    </citation>
    <scope>NUCLEOTIDE SEQUENCE [LARGE SCALE GENOMIC DNA]</scope>
    <source>
        <strain evidence="1 2">M2T3</strain>
    </source>
</reference>
<dbReference type="Proteomes" id="UP000521017">
    <property type="component" value="Unassembled WGS sequence"/>
</dbReference>
<protein>
    <submittedName>
        <fullName evidence="1">Uncharacterized protein</fullName>
    </submittedName>
</protein>
<evidence type="ECO:0000313" key="1">
    <source>
        <dbReference type="EMBL" id="MBB6498278.1"/>
    </source>
</evidence>
<dbReference type="RefSeq" id="WP_184622232.1">
    <property type="nucleotide sequence ID" value="NZ_JACHCC010000001.1"/>
</dbReference>
<evidence type="ECO:0000313" key="2">
    <source>
        <dbReference type="Proteomes" id="UP000521017"/>
    </source>
</evidence>
<gene>
    <name evidence="1" type="ORF">HDF25_000402</name>
</gene>
<proteinExistence type="predicted"/>
<dbReference type="EMBL" id="JACHCC010000001">
    <property type="protein sequence ID" value="MBB6498278.1"/>
    <property type="molecule type" value="Genomic_DNA"/>
</dbReference>
<dbReference type="AlphaFoldDB" id="A0A7X0IZZ0"/>
<organism evidence="1 2">
    <name type="scientific">Pedobacter cryoconitis</name>
    <dbReference type="NCBI Taxonomy" id="188932"/>
    <lineage>
        <taxon>Bacteria</taxon>
        <taxon>Pseudomonadati</taxon>
        <taxon>Bacteroidota</taxon>
        <taxon>Sphingobacteriia</taxon>
        <taxon>Sphingobacteriales</taxon>
        <taxon>Sphingobacteriaceae</taxon>
        <taxon>Pedobacter</taxon>
    </lineage>
</organism>
<name>A0A7X0IZZ0_9SPHI</name>
<accession>A0A7X0IZZ0</accession>
<comment type="caution">
    <text evidence="1">The sequence shown here is derived from an EMBL/GenBank/DDBJ whole genome shotgun (WGS) entry which is preliminary data.</text>
</comment>
<sequence>MKLVIIAFLLFISALVHKPIHKNYEIVNKEKDNKGFVNRMDVYVQKMSDIKSINKILFAEYNKAGSVALTIYYYDNKEIAKTYVKKLFDKKTTDKQVEVMSQHVIGKFEYILFDNTKKLHIGKNADDY</sequence>